<evidence type="ECO:0000313" key="2">
    <source>
        <dbReference type="Proteomes" id="UP000504636"/>
    </source>
</evidence>
<dbReference type="GeneID" id="54454017"/>
<dbReference type="Proteomes" id="UP000504636">
    <property type="component" value="Unplaced"/>
</dbReference>
<dbReference type="EMBL" id="MU003694">
    <property type="protein sequence ID" value="KAF2815038.1"/>
    <property type="molecule type" value="Genomic_DNA"/>
</dbReference>
<dbReference type="AlphaFoldDB" id="A0A6A6Z2K6"/>
<dbReference type="RefSeq" id="XP_033582002.1">
    <property type="nucleotide sequence ID" value="XM_033713124.1"/>
</dbReference>
<proteinExistence type="predicted"/>
<reference evidence="3" key="2">
    <citation type="submission" date="2020-04" db="EMBL/GenBank/DDBJ databases">
        <authorList>
            <consortium name="NCBI Genome Project"/>
        </authorList>
    </citation>
    <scope>NUCLEOTIDE SEQUENCE</scope>
    <source>
        <strain evidence="3">CBS 304.34</strain>
    </source>
</reference>
<name>A0A6A6Z2K6_9PEZI</name>
<accession>A0A6A6Z2K6</accession>
<evidence type="ECO:0000313" key="1">
    <source>
        <dbReference type="EMBL" id="KAF2815038.1"/>
    </source>
</evidence>
<reference evidence="3" key="3">
    <citation type="submission" date="2025-04" db="UniProtKB">
        <authorList>
            <consortium name="RefSeq"/>
        </authorList>
    </citation>
    <scope>IDENTIFICATION</scope>
    <source>
        <strain evidence="3">CBS 304.34</strain>
    </source>
</reference>
<evidence type="ECO:0000313" key="3">
    <source>
        <dbReference type="RefSeq" id="XP_033582002.1"/>
    </source>
</evidence>
<keyword evidence="2" id="KW-1185">Reference proteome</keyword>
<protein>
    <submittedName>
        <fullName evidence="1 3">Uncharacterized protein</fullName>
    </submittedName>
</protein>
<gene>
    <name evidence="1 3" type="ORF">BDZ99DRAFT_189264</name>
</gene>
<reference evidence="1 3" key="1">
    <citation type="journal article" date="2020" name="Stud. Mycol.">
        <title>101 Dothideomycetes genomes: a test case for predicting lifestyles and emergence of pathogens.</title>
        <authorList>
            <person name="Haridas S."/>
            <person name="Albert R."/>
            <person name="Binder M."/>
            <person name="Bloem J."/>
            <person name="Labutti K."/>
            <person name="Salamov A."/>
            <person name="Andreopoulos B."/>
            <person name="Baker S."/>
            <person name="Barry K."/>
            <person name="Bills G."/>
            <person name="Bluhm B."/>
            <person name="Cannon C."/>
            <person name="Castanera R."/>
            <person name="Culley D."/>
            <person name="Daum C."/>
            <person name="Ezra D."/>
            <person name="Gonzalez J."/>
            <person name="Henrissat B."/>
            <person name="Kuo A."/>
            <person name="Liang C."/>
            <person name="Lipzen A."/>
            <person name="Lutzoni F."/>
            <person name="Magnuson J."/>
            <person name="Mondo S."/>
            <person name="Nolan M."/>
            <person name="Ohm R."/>
            <person name="Pangilinan J."/>
            <person name="Park H.-J."/>
            <person name="Ramirez L."/>
            <person name="Alfaro M."/>
            <person name="Sun H."/>
            <person name="Tritt A."/>
            <person name="Yoshinaga Y."/>
            <person name="Zwiers L.-H."/>
            <person name="Turgeon B."/>
            <person name="Goodwin S."/>
            <person name="Spatafora J."/>
            <person name="Crous P."/>
            <person name="Grigoriev I."/>
        </authorList>
    </citation>
    <scope>NUCLEOTIDE SEQUENCE</scope>
    <source>
        <strain evidence="1 3">CBS 304.34</strain>
    </source>
</reference>
<organism evidence="1">
    <name type="scientific">Mytilinidion resinicola</name>
    <dbReference type="NCBI Taxonomy" id="574789"/>
    <lineage>
        <taxon>Eukaryota</taxon>
        <taxon>Fungi</taxon>
        <taxon>Dikarya</taxon>
        <taxon>Ascomycota</taxon>
        <taxon>Pezizomycotina</taxon>
        <taxon>Dothideomycetes</taxon>
        <taxon>Pleosporomycetidae</taxon>
        <taxon>Mytilinidiales</taxon>
        <taxon>Mytilinidiaceae</taxon>
        <taxon>Mytilinidion</taxon>
    </lineage>
</organism>
<sequence length="171" mass="18999">MVATSLSSSLALCPISFSWDRRRQIEFRFRCANLLESPEAVLTLSFATTFVIVHDHFTQVATTSVSVALHPSISVTRGNRGVPPPPFIGYIYGPYASSNQHITASSQPESYEPGILVHQSRDAFLLKYDNAVSVPWLSYSHCILLPLSSHARNQSTYLPEFLDSSFVTTFD</sequence>